<dbReference type="EMBL" id="SEYY01020881">
    <property type="protein sequence ID" value="KAB7496935.1"/>
    <property type="molecule type" value="Genomic_DNA"/>
</dbReference>
<keyword evidence="1" id="KW-0175">Coiled coil</keyword>
<evidence type="ECO:0000256" key="2">
    <source>
        <dbReference type="SAM" id="MobiDB-lite"/>
    </source>
</evidence>
<gene>
    <name evidence="3" type="ORF">Anas_03850</name>
</gene>
<reference evidence="3 4" key="1">
    <citation type="journal article" date="2019" name="PLoS Biol.">
        <title>Sex chromosomes control vertical transmission of feminizing Wolbachia symbionts in an isopod.</title>
        <authorList>
            <person name="Becking T."/>
            <person name="Chebbi M.A."/>
            <person name="Giraud I."/>
            <person name="Moumen B."/>
            <person name="Laverre T."/>
            <person name="Caubet Y."/>
            <person name="Peccoud J."/>
            <person name="Gilbert C."/>
            <person name="Cordaux R."/>
        </authorList>
    </citation>
    <scope>NUCLEOTIDE SEQUENCE [LARGE SCALE GENOMIC DNA]</scope>
    <source>
        <strain evidence="3">ANa2</strain>
        <tissue evidence="3">Whole body excluding digestive tract and cuticle</tissue>
    </source>
</reference>
<protein>
    <submittedName>
        <fullName evidence="3">Uncharacterized protein</fullName>
    </submittedName>
</protein>
<feature type="coiled-coil region" evidence="1">
    <location>
        <begin position="47"/>
        <end position="74"/>
    </location>
</feature>
<dbReference type="AlphaFoldDB" id="A0A5N5SRX3"/>
<proteinExistence type="predicted"/>
<name>A0A5N5SRX3_9CRUS</name>
<comment type="caution">
    <text evidence="3">The sequence shown here is derived from an EMBL/GenBank/DDBJ whole genome shotgun (WGS) entry which is preliminary data.</text>
</comment>
<keyword evidence="4" id="KW-1185">Reference proteome</keyword>
<sequence>MVITFNSEGESLEFQVLTLQEQLFTSLIENHNLADQVKKLRLLVGASEDLSDQLERERERNKILSERIGEYENNRRKVFSEQEYENNRRKVFSEQEHERNVSSKIPRSPVRGRFGWRKRGLSKSKSLDQSEFMSFNSDEDEKEVAHEKGRRPSMPLSGEISDDTSSTPVKEEPLTVKNY</sequence>
<evidence type="ECO:0000256" key="1">
    <source>
        <dbReference type="SAM" id="Coils"/>
    </source>
</evidence>
<evidence type="ECO:0000313" key="3">
    <source>
        <dbReference type="EMBL" id="KAB7496935.1"/>
    </source>
</evidence>
<organism evidence="3 4">
    <name type="scientific">Armadillidium nasatum</name>
    <dbReference type="NCBI Taxonomy" id="96803"/>
    <lineage>
        <taxon>Eukaryota</taxon>
        <taxon>Metazoa</taxon>
        <taxon>Ecdysozoa</taxon>
        <taxon>Arthropoda</taxon>
        <taxon>Crustacea</taxon>
        <taxon>Multicrustacea</taxon>
        <taxon>Malacostraca</taxon>
        <taxon>Eumalacostraca</taxon>
        <taxon>Peracarida</taxon>
        <taxon>Isopoda</taxon>
        <taxon>Oniscidea</taxon>
        <taxon>Crinocheta</taxon>
        <taxon>Armadillidiidae</taxon>
        <taxon>Armadillidium</taxon>
    </lineage>
</organism>
<dbReference type="Proteomes" id="UP000326759">
    <property type="component" value="Unassembled WGS sequence"/>
</dbReference>
<feature type="region of interest" description="Disordered" evidence="2">
    <location>
        <begin position="127"/>
        <end position="179"/>
    </location>
</feature>
<feature type="compositionally biased region" description="Polar residues" evidence="2">
    <location>
        <begin position="127"/>
        <end position="136"/>
    </location>
</feature>
<evidence type="ECO:0000313" key="4">
    <source>
        <dbReference type="Proteomes" id="UP000326759"/>
    </source>
</evidence>
<accession>A0A5N5SRX3</accession>
<dbReference type="OrthoDB" id="1708389at2759"/>
<feature type="compositionally biased region" description="Basic and acidic residues" evidence="2">
    <location>
        <begin position="169"/>
        <end position="179"/>
    </location>
</feature>